<proteinExistence type="predicted"/>
<dbReference type="PANTHER" id="PTHR43738:SF3">
    <property type="entry name" value="ABC TRANSPORTER PERMEASE"/>
    <property type="match status" value="1"/>
</dbReference>
<organism evidence="9 10">
    <name type="scientific">Bremerella alba</name>
    <dbReference type="NCBI Taxonomy" id="980252"/>
    <lineage>
        <taxon>Bacteria</taxon>
        <taxon>Pseudomonadati</taxon>
        <taxon>Planctomycetota</taxon>
        <taxon>Planctomycetia</taxon>
        <taxon>Pirellulales</taxon>
        <taxon>Pirellulaceae</taxon>
        <taxon>Bremerella</taxon>
    </lineage>
</organism>
<dbReference type="PANTHER" id="PTHR43738">
    <property type="entry name" value="ABC TRANSPORTER, MEMBRANE PROTEIN"/>
    <property type="match status" value="1"/>
</dbReference>
<evidence type="ECO:0000259" key="8">
    <source>
        <dbReference type="Pfam" id="PF12704"/>
    </source>
</evidence>
<dbReference type="RefSeq" id="WP_207395658.1">
    <property type="nucleotide sequence ID" value="NZ_JABRWO010000003.1"/>
</dbReference>
<dbReference type="Pfam" id="PF02687">
    <property type="entry name" value="FtsX"/>
    <property type="match status" value="1"/>
</dbReference>
<dbReference type="EMBL" id="JABRWO010000003">
    <property type="protein sequence ID" value="MBA2114181.1"/>
    <property type="molecule type" value="Genomic_DNA"/>
</dbReference>
<name>A0A7V8V3G4_9BACT</name>
<evidence type="ECO:0000256" key="2">
    <source>
        <dbReference type="ARBA" id="ARBA00022475"/>
    </source>
</evidence>
<feature type="domain" description="ABC3 transporter permease C-terminal" evidence="7">
    <location>
        <begin position="259"/>
        <end position="371"/>
    </location>
</feature>
<dbReference type="AlphaFoldDB" id="A0A7V8V3G4"/>
<feature type="transmembrane region" description="Helical" evidence="6">
    <location>
        <begin position="343"/>
        <end position="366"/>
    </location>
</feature>
<dbReference type="InterPro" id="IPR003838">
    <property type="entry name" value="ABC3_permease_C"/>
</dbReference>
<dbReference type="Proteomes" id="UP000551616">
    <property type="component" value="Unassembled WGS sequence"/>
</dbReference>
<evidence type="ECO:0000256" key="4">
    <source>
        <dbReference type="ARBA" id="ARBA00022989"/>
    </source>
</evidence>
<reference evidence="9 10" key="1">
    <citation type="submission" date="2020-05" db="EMBL/GenBank/DDBJ databases">
        <title>Bremerella alba sp. nov., a novel planctomycete isolated from the surface of the macroalga Fucus spiralis.</title>
        <authorList>
            <person name="Godinho O."/>
            <person name="Botelho R."/>
            <person name="Albuquerque L."/>
            <person name="Wiegand S."/>
            <person name="Da Costa M.S."/>
            <person name="Lobo-Da-Cunha A."/>
            <person name="Jogler C."/>
            <person name="Lage O.M."/>
        </authorList>
    </citation>
    <scope>NUCLEOTIDE SEQUENCE [LARGE SCALE GENOMIC DNA]</scope>
    <source>
        <strain evidence="9 10">FF15</strain>
    </source>
</reference>
<evidence type="ECO:0000256" key="1">
    <source>
        <dbReference type="ARBA" id="ARBA00004651"/>
    </source>
</evidence>
<evidence type="ECO:0000259" key="7">
    <source>
        <dbReference type="Pfam" id="PF02687"/>
    </source>
</evidence>
<gene>
    <name evidence="9" type="ORF">HOV93_13370</name>
</gene>
<feature type="transmembrane region" description="Helical" evidence="6">
    <location>
        <begin position="20"/>
        <end position="39"/>
    </location>
</feature>
<comment type="subcellular location">
    <subcellularLocation>
        <location evidence="1">Cell membrane</location>
        <topology evidence="1">Multi-pass membrane protein</topology>
    </subcellularLocation>
</comment>
<accession>A0A7V8V3G4</accession>
<keyword evidence="3 6" id="KW-0812">Transmembrane</keyword>
<evidence type="ECO:0000256" key="3">
    <source>
        <dbReference type="ARBA" id="ARBA00022692"/>
    </source>
</evidence>
<evidence type="ECO:0008006" key="11">
    <source>
        <dbReference type="Google" id="ProtNLM"/>
    </source>
</evidence>
<evidence type="ECO:0000256" key="6">
    <source>
        <dbReference type="SAM" id="Phobius"/>
    </source>
</evidence>
<feature type="transmembrane region" description="Helical" evidence="6">
    <location>
        <begin position="255"/>
        <end position="276"/>
    </location>
</feature>
<evidence type="ECO:0000313" key="9">
    <source>
        <dbReference type="EMBL" id="MBA2114181.1"/>
    </source>
</evidence>
<dbReference type="GO" id="GO:0005886">
    <property type="term" value="C:plasma membrane"/>
    <property type="evidence" value="ECO:0007669"/>
    <property type="project" value="UniProtKB-SubCell"/>
</dbReference>
<dbReference type="Pfam" id="PF12704">
    <property type="entry name" value="MacB_PCD"/>
    <property type="match status" value="1"/>
</dbReference>
<feature type="transmembrane region" description="Helical" evidence="6">
    <location>
        <begin position="296"/>
        <end position="323"/>
    </location>
</feature>
<dbReference type="InterPro" id="IPR025857">
    <property type="entry name" value="MacB_PCD"/>
</dbReference>
<dbReference type="InterPro" id="IPR051125">
    <property type="entry name" value="ABC-4/HrtB_transporter"/>
</dbReference>
<keyword evidence="2" id="KW-1003">Cell membrane</keyword>
<protein>
    <recommendedName>
        <fullName evidence="11">Outer membrane-specific lipoprotein transporter subunit LolE</fullName>
    </recommendedName>
</protein>
<keyword evidence="4 6" id="KW-1133">Transmembrane helix</keyword>
<keyword evidence="5 6" id="KW-0472">Membrane</keyword>
<evidence type="ECO:0000256" key="5">
    <source>
        <dbReference type="ARBA" id="ARBA00023136"/>
    </source>
</evidence>
<feature type="domain" description="MacB-like periplasmic core" evidence="8">
    <location>
        <begin position="19"/>
        <end position="219"/>
    </location>
</feature>
<evidence type="ECO:0000313" key="10">
    <source>
        <dbReference type="Proteomes" id="UP000551616"/>
    </source>
</evidence>
<keyword evidence="10" id="KW-1185">Reference proteome</keyword>
<sequence length="380" mass="41047">MLKFFPLIFKTLWRHRSRTALTCIGAAIALYVFCFVGAVQEGMADMQARQAAKGSLIVFQGNKFCPATSHLPQDYQQQIKKIPGVDDVIPIQVFTNNCRASLDVIVFYGLPPDKIRKARDFQLKAGSWSEFEEHQDAAVIGTAVASRREIGVGDKFSIGDLTVQVAGIFTSSDPAEENYIYSHLEFLQRGKGMNLVGTVTQHEVLLKPGTDQLAICEAIDDKFRGGSVETDTRPKGVFQAKSLGDLTQLVEMSKYLGYACVVIVLSLVSTTTVMSVQDRIKEHAVFQTLGFTGRTVFALVLSESIILSLIGGALGIALAVVTLEFSSLSVSAEAVSVAFLPSVRLILVSLAVAIVTGLAAGIWPAWQAARVDILGALRAS</sequence>
<comment type="caution">
    <text evidence="9">The sequence shown here is derived from an EMBL/GenBank/DDBJ whole genome shotgun (WGS) entry which is preliminary data.</text>
</comment>